<dbReference type="Proteomes" id="UP001159363">
    <property type="component" value="Chromosome 6"/>
</dbReference>
<proteinExistence type="predicted"/>
<protein>
    <submittedName>
        <fullName evidence="1">Uncharacterized protein</fullName>
    </submittedName>
</protein>
<keyword evidence="2" id="KW-1185">Reference proteome</keyword>
<dbReference type="InterPro" id="IPR052958">
    <property type="entry name" value="IFN-induced_PKR_regulator"/>
</dbReference>
<evidence type="ECO:0000313" key="1">
    <source>
        <dbReference type="EMBL" id="KAJ8879578.1"/>
    </source>
</evidence>
<reference evidence="1 2" key="1">
    <citation type="submission" date="2023-02" db="EMBL/GenBank/DDBJ databases">
        <title>LHISI_Scaffold_Assembly.</title>
        <authorList>
            <person name="Stuart O.P."/>
            <person name="Cleave R."/>
            <person name="Magrath M.J.L."/>
            <person name="Mikheyev A.S."/>
        </authorList>
    </citation>
    <scope>NUCLEOTIDE SEQUENCE [LARGE SCALE GENOMIC DNA]</scope>
    <source>
        <strain evidence="1">Daus_M_001</strain>
        <tissue evidence="1">Leg muscle</tissue>
    </source>
</reference>
<dbReference type="PANTHER" id="PTHR46289">
    <property type="entry name" value="52 KDA REPRESSOR OF THE INHIBITOR OF THE PROTEIN KINASE-LIKE PROTEIN-RELATED"/>
    <property type="match status" value="1"/>
</dbReference>
<evidence type="ECO:0000313" key="2">
    <source>
        <dbReference type="Proteomes" id="UP001159363"/>
    </source>
</evidence>
<gene>
    <name evidence="1" type="ORF">PR048_020186</name>
</gene>
<accession>A0ABQ9H5Z1</accession>
<name>A0ABQ9H5Z1_9NEOP</name>
<sequence>MRGQGYDGAAAIRGQFRGVQDVIKETYSKAIYSHCVSYSQNLFLSRCFQSLEYQKFLWNFIWDLHFFHSSAKRSENLKSPEAWKTWKKLRHKVVFVFKEFLVPIATSLEDIRKASNIIYSICHFFFVSLSVAAKMLGHSYNLSQYLQRINLDFVSAISQGEHVISVLKNIRENASSIFHIIYEETKCSAASFNVEESVPRVCGIQRNQQNFRLETAEEHYKEAIFVPYIDDFLAALNNWFITYNWTTIAMH</sequence>
<comment type="caution">
    <text evidence="1">The sequence shown here is derived from an EMBL/GenBank/DDBJ whole genome shotgun (WGS) entry which is preliminary data.</text>
</comment>
<organism evidence="1 2">
    <name type="scientific">Dryococelus australis</name>
    <dbReference type="NCBI Taxonomy" id="614101"/>
    <lineage>
        <taxon>Eukaryota</taxon>
        <taxon>Metazoa</taxon>
        <taxon>Ecdysozoa</taxon>
        <taxon>Arthropoda</taxon>
        <taxon>Hexapoda</taxon>
        <taxon>Insecta</taxon>
        <taxon>Pterygota</taxon>
        <taxon>Neoptera</taxon>
        <taxon>Polyneoptera</taxon>
        <taxon>Phasmatodea</taxon>
        <taxon>Verophasmatodea</taxon>
        <taxon>Anareolatae</taxon>
        <taxon>Phasmatidae</taxon>
        <taxon>Eurycanthinae</taxon>
        <taxon>Dryococelus</taxon>
    </lineage>
</organism>
<dbReference type="PANTHER" id="PTHR46289:SF14">
    <property type="entry name" value="DUF4371 DOMAIN-CONTAINING PROTEIN"/>
    <property type="match status" value="1"/>
</dbReference>
<dbReference type="EMBL" id="JARBHB010000007">
    <property type="protein sequence ID" value="KAJ8879578.1"/>
    <property type="molecule type" value="Genomic_DNA"/>
</dbReference>